<proteinExistence type="predicted"/>
<dbReference type="AlphaFoldDB" id="A0A6G1J8U4"/>
<evidence type="ECO:0000313" key="4">
    <source>
        <dbReference type="Proteomes" id="UP000799291"/>
    </source>
</evidence>
<dbReference type="Proteomes" id="UP000799291">
    <property type="component" value="Unassembled WGS sequence"/>
</dbReference>
<keyword evidence="4" id="KW-1185">Reference proteome</keyword>
<keyword evidence="2" id="KW-0812">Transmembrane</keyword>
<keyword evidence="2" id="KW-1133">Transmembrane helix</keyword>
<protein>
    <submittedName>
        <fullName evidence="3">Uncharacterized protein</fullName>
    </submittedName>
</protein>
<reference evidence="3" key="1">
    <citation type="journal article" date="2020" name="Stud. Mycol.">
        <title>101 Dothideomycetes genomes: a test case for predicting lifestyles and emergence of pathogens.</title>
        <authorList>
            <person name="Haridas S."/>
            <person name="Albert R."/>
            <person name="Binder M."/>
            <person name="Bloem J."/>
            <person name="Labutti K."/>
            <person name="Salamov A."/>
            <person name="Andreopoulos B."/>
            <person name="Baker S."/>
            <person name="Barry K."/>
            <person name="Bills G."/>
            <person name="Bluhm B."/>
            <person name="Cannon C."/>
            <person name="Castanera R."/>
            <person name="Culley D."/>
            <person name="Daum C."/>
            <person name="Ezra D."/>
            <person name="Gonzalez J."/>
            <person name="Henrissat B."/>
            <person name="Kuo A."/>
            <person name="Liang C."/>
            <person name="Lipzen A."/>
            <person name="Lutzoni F."/>
            <person name="Magnuson J."/>
            <person name="Mondo S."/>
            <person name="Nolan M."/>
            <person name="Ohm R."/>
            <person name="Pangilinan J."/>
            <person name="Park H.-J."/>
            <person name="Ramirez L."/>
            <person name="Alfaro M."/>
            <person name="Sun H."/>
            <person name="Tritt A."/>
            <person name="Yoshinaga Y."/>
            <person name="Zwiers L.-H."/>
            <person name="Turgeon B."/>
            <person name="Goodwin S."/>
            <person name="Spatafora J."/>
            <person name="Crous P."/>
            <person name="Grigoriev I."/>
        </authorList>
    </citation>
    <scope>NUCLEOTIDE SEQUENCE</scope>
    <source>
        <strain evidence="3">CBS 122367</strain>
    </source>
</reference>
<feature type="transmembrane region" description="Helical" evidence="2">
    <location>
        <begin position="12"/>
        <end position="29"/>
    </location>
</feature>
<keyword evidence="2" id="KW-0472">Membrane</keyword>
<gene>
    <name evidence="3" type="ORF">K458DRAFT_200716</name>
</gene>
<name>A0A6G1J8U4_9PLEO</name>
<evidence type="ECO:0000256" key="2">
    <source>
        <dbReference type="SAM" id="Phobius"/>
    </source>
</evidence>
<sequence>MQLPAFVRSTAQTHEILLIYVTWLPWLAAQRGRWRKKQRPKAIKSREGNRETAAMA</sequence>
<accession>A0A6G1J8U4</accession>
<evidence type="ECO:0000313" key="3">
    <source>
        <dbReference type="EMBL" id="KAF2686613.1"/>
    </source>
</evidence>
<feature type="region of interest" description="Disordered" evidence="1">
    <location>
        <begin position="36"/>
        <end position="56"/>
    </location>
</feature>
<organism evidence="3 4">
    <name type="scientific">Lentithecium fluviatile CBS 122367</name>
    <dbReference type="NCBI Taxonomy" id="1168545"/>
    <lineage>
        <taxon>Eukaryota</taxon>
        <taxon>Fungi</taxon>
        <taxon>Dikarya</taxon>
        <taxon>Ascomycota</taxon>
        <taxon>Pezizomycotina</taxon>
        <taxon>Dothideomycetes</taxon>
        <taxon>Pleosporomycetidae</taxon>
        <taxon>Pleosporales</taxon>
        <taxon>Massarineae</taxon>
        <taxon>Lentitheciaceae</taxon>
        <taxon>Lentithecium</taxon>
    </lineage>
</organism>
<dbReference type="EMBL" id="MU005576">
    <property type="protein sequence ID" value="KAF2686613.1"/>
    <property type="molecule type" value="Genomic_DNA"/>
</dbReference>
<evidence type="ECO:0000256" key="1">
    <source>
        <dbReference type="SAM" id="MobiDB-lite"/>
    </source>
</evidence>